<evidence type="ECO:0000256" key="11">
    <source>
        <dbReference type="PIRNR" id="PIRNR000853"/>
    </source>
</evidence>
<name>A0A5D0MH49_9BACT</name>
<comment type="similarity">
    <text evidence="2 11">Belongs to the PEP-utilizing enzyme family.</text>
</comment>
<dbReference type="InterPro" id="IPR023151">
    <property type="entry name" value="PEP_util_CS"/>
</dbReference>
<feature type="domain" description="Pyruvate phosphate dikinase AMP/ATP-binding" evidence="17">
    <location>
        <begin position="314"/>
        <end position="369"/>
    </location>
</feature>
<dbReference type="Gene3D" id="1.10.189.10">
    <property type="entry name" value="Pyruvate Phosphate Dikinase, domain 2"/>
    <property type="match status" value="1"/>
</dbReference>
<evidence type="ECO:0000313" key="19">
    <source>
        <dbReference type="EMBL" id="TYB30943.1"/>
    </source>
</evidence>
<evidence type="ECO:0000259" key="18">
    <source>
        <dbReference type="Pfam" id="PF02896"/>
    </source>
</evidence>
<dbReference type="Pfam" id="PF00391">
    <property type="entry name" value="PEP-utilizers"/>
    <property type="match status" value="1"/>
</dbReference>
<evidence type="ECO:0000256" key="1">
    <source>
        <dbReference type="ARBA" id="ARBA00001946"/>
    </source>
</evidence>
<sequence length="886" mass="99432">MSRKRVFFFGDENTEGKTEMKEQLGGKGANLAEMANIGIPVPPGFTIDAPTCIEYFDKGEKLWDDLRDEIRKHLERLEKTMGKKFGDNEDPLLVSVRSGAKISMPGMMDTILNLGLNDDAVEGFAKVTDNKRLAWDSYRRFIQMFSDVAMGIEADKFEEKIEEMKQKKNYENDTDLTVDDLKELVKQFKEIYKEEKGEPFPQDPKEQLWDSIEAVFSSWNNNRAITYRNLNNIPHDLGTAVNVQAMVFGNTGENSGTGVAFTRDPSTGKNKFYGEFLPNAQGEDVVAGIRTPQPLNKDEEKEGQTSLEVYMPEIYKQLRKIQKKLENHYTDMQDFEFTIQDGELYLLQTRTGKRTAKAAVKMAVDMKEEGLIDKKTAVKRVDPDKLETLLHPMIDPKAEKEVLTEGLPASPGAAVGKVVFDSEEAYLKAEEEGEKVILVRLETSPEDIKGMAAAEGILTVRGGMTSHAAVVARGMGKCCVAGAGEINLDYETQEFEVDGKTIKKGDFITLDGSSGEVMKGKVPTIEPKIKGEFEKLMEWVEEYRELGVRTNADTAHDAELARNFGAEGIGLCRTEHMFFEGERIQAVREMILSNTEEERRKALKKIEPMQKDDFVEIFKAMDGLPVTVRLLDPPLHEFLPMEEEQQKEIAKDLDVDVEEIKDKVEALSEINPMLGHRGVRLGITYPEIYEMQARAIIRAACEVKDEGLDVIPEIMIPLVGTPEELDQMKVVVDDAAQKVFDQTKTKVDYKVGTMIEVPRATVVADEIAKTAEFFSFGTNDLTQMTYGFSRDDIGKFVNIYQKKNILENDPFQVLDQKGVGELVKMGLERGRKTKKDLKVGICGEHGGEPSSVKFCYNIGLDYVSCSPYRVPIARLSAAQAAIEKSE</sequence>
<reference evidence="19" key="1">
    <citation type="submission" date="2019-08" db="EMBL/GenBank/DDBJ databases">
        <title>Genomic characterization of a novel candidate phylum (ARYD3) from a high temperature, high salinity tertiary oil reservoir in north central Oklahoma, USA.</title>
        <authorList>
            <person name="Youssef N.H."/>
            <person name="Yadav A."/>
            <person name="Elshahed M.S."/>
        </authorList>
    </citation>
    <scope>NUCLEOTIDE SEQUENCE [LARGE SCALE GENOMIC DNA]</scope>
    <source>
        <strain evidence="19">ARYD3</strain>
    </source>
</reference>
<dbReference type="EC" id="2.7.9.1" evidence="3 11"/>
<keyword evidence="20" id="KW-1185">Reference proteome</keyword>
<evidence type="ECO:0000256" key="5">
    <source>
        <dbReference type="ARBA" id="ARBA00022679"/>
    </source>
</evidence>
<dbReference type="PIRSF" id="PIRSF000853">
    <property type="entry name" value="PPDK"/>
    <property type="match status" value="1"/>
</dbReference>
<keyword evidence="7" id="KW-0547">Nucleotide-binding</keyword>
<dbReference type="PROSITE" id="PS00742">
    <property type="entry name" value="PEP_ENZYMES_2"/>
    <property type="match status" value="1"/>
</dbReference>
<evidence type="ECO:0000256" key="12">
    <source>
        <dbReference type="PIRSR" id="PIRSR000853-1"/>
    </source>
</evidence>
<dbReference type="Gene3D" id="3.30.470.20">
    <property type="entry name" value="ATP-grasp fold, B domain"/>
    <property type="match status" value="1"/>
</dbReference>
<organism evidence="19 20">
    <name type="scientific">Candidatus Mcinerneyibacterium aminivorans</name>
    <dbReference type="NCBI Taxonomy" id="2703815"/>
    <lineage>
        <taxon>Bacteria</taxon>
        <taxon>Candidatus Macinerneyibacteriota</taxon>
        <taxon>Candidatus Mcinerneyibacteria</taxon>
        <taxon>Candidatus Mcinerneyibacteriales</taxon>
        <taxon>Candidatus Mcinerneyibacteriaceae</taxon>
        <taxon>Candidatus Mcinerneyibacterium</taxon>
    </lineage>
</organism>
<dbReference type="InterPro" id="IPR040442">
    <property type="entry name" value="Pyrv_kinase-like_dom_sf"/>
</dbReference>
<evidence type="ECO:0000256" key="6">
    <source>
        <dbReference type="ARBA" id="ARBA00022723"/>
    </source>
</evidence>
<proteinExistence type="inferred from homology"/>
<feature type="binding site" evidence="13">
    <location>
        <position position="629"/>
    </location>
    <ligand>
        <name>substrate</name>
    </ligand>
</feature>
<dbReference type="Gene3D" id="3.30.1490.20">
    <property type="entry name" value="ATP-grasp fold, A domain"/>
    <property type="match status" value="1"/>
</dbReference>
<dbReference type="GO" id="GO:0046872">
    <property type="term" value="F:metal ion binding"/>
    <property type="evidence" value="ECO:0007669"/>
    <property type="project" value="UniProtKB-UniRule"/>
</dbReference>
<dbReference type="InterPro" id="IPR018274">
    <property type="entry name" value="PEP_util_AS"/>
</dbReference>
<dbReference type="GO" id="GO:0005524">
    <property type="term" value="F:ATP binding"/>
    <property type="evidence" value="ECO:0007669"/>
    <property type="project" value="UniProtKB-UniRule"/>
</dbReference>
<keyword evidence="9" id="KW-0067">ATP-binding</keyword>
<feature type="binding site" evidence="13">
    <location>
        <position position="756"/>
    </location>
    <ligand>
        <name>substrate</name>
    </ligand>
</feature>
<dbReference type="InterPro" id="IPR002192">
    <property type="entry name" value="PPDK_AMP/ATP-bd"/>
</dbReference>
<feature type="binding site" evidence="13">
    <location>
        <position position="778"/>
    </location>
    <ligand>
        <name>substrate</name>
    </ligand>
</feature>
<dbReference type="SUPFAM" id="SSF56059">
    <property type="entry name" value="Glutathione synthetase ATP-binding domain-like"/>
    <property type="match status" value="1"/>
</dbReference>
<dbReference type="Proteomes" id="UP000324143">
    <property type="component" value="Unassembled WGS sequence"/>
</dbReference>
<evidence type="ECO:0000313" key="20">
    <source>
        <dbReference type="Proteomes" id="UP000324143"/>
    </source>
</evidence>
<dbReference type="InterPro" id="IPR008279">
    <property type="entry name" value="PEP-util_enz_mobile_dom"/>
</dbReference>
<feature type="binding site" evidence="13">
    <location>
        <position position="780"/>
    </location>
    <ligand>
        <name>substrate</name>
    </ligand>
</feature>
<keyword evidence="19" id="KW-0670">Pyruvate</keyword>
<feature type="binding site" evidence="13">
    <location>
        <position position="777"/>
    </location>
    <ligand>
        <name>substrate</name>
    </ligand>
</feature>
<evidence type="ECO:0000256" key="13">
    <source>
        <dbReference type="PIRSR" id="PIRSR000853-2"/>
    </source>
</evidence>
<dbReference type="SUPFAM" id="SSF52009">
    <property type="entry name" value="Phosphohistidine domain"/>
    <property type="match status" value="1"/>
</dbReference>
<dbReference type="Gene3D" id="1.20.80.30">
    <property type="match status" value="1"/>
</dbReference>
<evidence type="ECO:0000259" key="16">
    <source>
        <dbReference type="Pfam" id="PF00391"/>
    </source>
</evidence>
<evidence type="ECO:0000256" key="10">
    <source>
        <dbReference type="ARBA" id="ARBA00022842"/>
    </source>
</evidence>
<dbReference type="EMBL" id="VSIX01000064">
    <property type="protein sequence ID" value="TYB30943.1"/>
    <property type="molecule type" value="Genomic_DNA"/>
</dbReference>
<evidence type="ECO:0000256" key="7">
    <source>
        <dbReference type="ARBA" id="ARBA00022741"/>
    </source>
</evidence>
<dbReference type="InterPro" id="IPR010121">
    <property type="entry name" value="Pyruvate_phosphate_dikinase"/>
</dbReference>
<feature type="binding site" evidence="13">
    <location>
        <position position="573"/>
    </location>
    <ligand>
        <name>substrate</name>
    </ligand>
</feature>
<gene>
    <name evidence="19" type="ORF">FXF47_06625</name>
</gene>
<evidence type="ECO:0000256" key="15">
    <source>
        <dbReference type="SAM" id="Coils"/>
    </source>
</evidence>
<feature type="domain" description="PEP-utilising enzyme C-terminal" evidence="18">
    <location>
        <begin position="531"/>
        <end position="880"/>
    </location>
</feature>
<comment type="caution">
    <text evidence="19">The sequence shown here is derived from an EMBL/GenBank/DDBJ whole genome shotgun (WGS) entry which is preliminary data.</text>
</comment>
<feature type="domain" description="Pyruvate phosphate dikinase AMP/ATP-binding" evidence="17">
    <location>
        <begin position="66"/>
        <end position="301"/>
    </location>
</feature>
<keyword evidence="5 19" id="KW-0808">Transferase</keyword>
<keyword evidence="8" id="KW-0418">Kinase</keyword>
<dbReference type="PANTHER" id="PTHR22931">
    <property type="entry name" value="PHOSPHOENOLPYRUVATE DIKINASE-RELATED"/>
    <property type="match status" value="1"/>
</dbReference>
<feature type="active site" description="Proton donor" evidence="12">
    <location>
        <position position="842"/>
    </location>
</feature>
<feature type="domain" description="PEP-utilising enzyme mobile" evidence="16">
    <location>
        <begin position="434"/>
        <end position="515"/>
    </location>
</feature>
<keyword evidence="15" id="KW-0175">Coiled coil</keyword>
<feature type="binding site" evidence="14">
    <location>
        <position position="756"/>
    </location>
    <ligand>
        <name>Mg(2+)</name>
        <dbReference type="ChEBI" id="CHEBI:18420"/>
    </ligand>
</feature>
<keyword evidence="6 14" id="KW-0479">Metal-binding</keyword>
<dbReference type="InterPro" id="IPR036637">
    <property type="entry name" value="Phosphohistidine_dom_sf"/>
</dbReference>
<accession>A0A5D0MH49</accession>
<dbReference type="PROSITE" id="PS00370">
    <property type="entry name" value="PEP_ENZYMES_PHOS_SITE"/>
    <property type="match status" value="1"/>
</dbReference>
<feature type="coiled-coil region" evidence="15">
    <location>
        <begin position="154"/>
        <end position="198"/>
    </location>
</feature>
<feature type="binding site" evidence="13">
    <location>
        <position position="779"/>
    </location>
    <ligand>
        <name>substrate</name>
    </ligand>
</feature>
<dbReference type="NCBIfam" id="TIGR01828">
    <property type="entry name" value="pyru_phos_dikin"/>
    <property type="match status" value="1"/>
</dbReference>
<evidence type="ECO:0000256" key="9">
    <source>
        <dbReference type="ARBA" id="ARBA00022840"/>
    </source>
</evidence>
<evidence type="ECO:0000256" key="4">
    <source>
        <dbReference type="ARBA" id="ARBA00020138"/>
    </source>
</evidence>
<keyword evidence="10 14" id="KW-0460">Magnesium</keyword>
<feature type="binding site" evidence="14">
    <location>
        <position position="780"/>
    </location>
    <ligand>
        <name>Mg(2+)</name>
        <dbReference type="ChEBI" id="CHEBI:18420"/>
    </ligand>
</feature>
<dbReference type="InterPro" id="IPR000121">
    <property type="entry name" value="PEP_util_C"/>
</dbReference>
<dbReference type="SUPFAM" id="SSF51621">
    <property type="entry name" value="Phosphoenolpyruvate/pyruvate domain"/>
    <property type="match status" value="1"/>
</dbReference>
<evidence type="ECO:0000256" key="14">
    <source>
        <dbReference type="PIRSR" id="PIRSR000853-3"/>
    </source>
</evidence>
<comment type="cofactor">
    <cofactor evidence="1 11 14">
        <name>Mg(2+)</name>
        <dbReference type="ChEBI" id="CHEBI:18420"/>
    </cofactor>
</comment>
<evidence type="ECO:0000256" key="8">
    <source>
        <dbReference type="ARBA" id="ARBA00022777"/>
    </source>
</evidence>
<dbReference type="PANTHER" id="PTHR22931:SF9">
    <property type="entry name" value="PYRUVATE, PHOSPHATE DIKINASE 1, CHLOROPLASTIC"/>
    <property type="match status" value="1"/>
</dbReference>
<dbReference type="GO" id="GO:0016301">
    <property type="term" value="F:kinase activity"/>
    <property type="evidence" value="ECO:0007669"/>
    <property type="project" value="UniProtKB-UniRule"/>
</dbReference>
<dbReference type="Pfam" id="PF01326">
    <property type="entry name" value="PPDK_N"/>
    <property type="match status" value="2"/>
</dbReference>
<dbReference type="Pfam" id="PF02896">
    <property type="entry name" value="PEP-utilizers_C"/>
    <property type="match status" value="1"/>
</dbReference>
<evidence type="ECO:0000259" key="17">
    <source>
        <dbReference type="Pfam" id="PF01326"/>
    </source>
</evidence>
<dbReference type="InterPro" id="IPR013815">
    <property type="entry name" value="ATP_grasp_subdomain_1"/>
</dbReference>
<comment type="catalytic activity">
    <reaction evidence="11">
        <text>pyruvate + phosphate + ATP = phosphoenolpyruvate + AMP + diphosphate + H(+)</text>
        <dbReference type="Rhea" id="RHEA:10756"/>
        <dbReference type="ChEBI" id="CHEBI:15361"/>
        <dbReference type="ChEBI" id="CHEBI:15378"/>
        <dbReference type="ChEBI" id="CHEBI:30616"/>
        <dbReference type="ChEBI" id="CHEBI:33019"/>
        <dbReference type="ChEBI" id="CHEBI:43474"/>
        <dbReference type="ChEBI" id="CHEBI:58702"/>
        <dbReference type="ChEBI" id="CHEBI:456215"/>
        <dbReference type="EC" id="2.7.9.1"/>
    </reaction>
</comment>
<dbReference type="AlphaFoldDB" id="A0A5D0MH49"/>
<dbReference type="GO" id="GO:0050242">
    <property type="term" value="F:pyruvate, phosphate dikinase activity"/>
    <property type="evidence" value="ECO:0007669"/>
    <property type="project" value="UniProtKB-UniRule"/>
</dbReference>
<evidence type="ECO:0000256" key="3">
    <source>
        <dbReference type="ARBA" id="ARBA00011994"/>
    </source>
</evidence>
<dbReference type="InterPro" id="IPR015813">
    <property type="entry name" value="Pyrv/PenolPyrv_kinase-like_dom"/>
</dbReference>
<dbReference type="Gene3D" id="3.50.30.10">
    <property type="entry name" value="Phosphohistidine domain"/>
    <property type="match status" value="1"/>
</dbReference>
<dbReference type="NCBIfam" id="NF004531">
    <property type="entry name" value="PRK05878.1"/>
    <property type="match status" value="1"/>
</dbReference>
<feature type="active site" description="Tele-phosphohistidine intermediate" evidence="12">
    <location>
        <position position="467"/>
    </location>
</feature>
<dbReference type="Gene3D" id="3.20.20.60">
    <property type="entry name" value="Phosphoenolpyruvate-binding domains"/>
    <property type="match status" value="1"/>
</dbReference>
<evidence type="ECO:0000256" key="2">
    <source>
        <dbReference type="ARBA" id="ARBA00007837"/>
    </source>
</evidence>
<protein>
    <recommendedName>
        <fullName evidence="4 11">Pyruvate, phosphate dikinase</fullName>
        <ecNumber evidence="3 11">2.7.9.1</ecNumber>
    </recommendedName>
</protein>